<dbReference type="PIRSF" id="PIRSF017269">
    <property type="entry name" value="GCD14"/>
    <property type="match status" value="1"/>
</dbReference>
<evidence type="ECO:0000256" key="3">
    <source>
        <dbReference type="ARBA" id="ARBA00022603"/>
    </source>
</evidence>
<dbReference type="Pfam" id="PF08704">
    <property type="entry name" value="GCD14"/>
    <property type="match status" value="1"/>
</dbReference>
<dbReference type="GO" id="GO:0032259">
    <property type="term" value="P:methylation"/>
    <property type="evidence" value="ECO:0007669"/>
    <property type="project" value="UniProtKB-KW"/>
</dbReference>
<comment type="similarity">
    <text evidence="8">Belongs to the class I-like SAM-binding methyltransferase superfamily. TRM61 family.</text>
</comment>
<name>A0ABQ7JD11_9APIC</name>
<evidence type="ECO:0000256" key="1">
    <source>
        <dbReference type="ARBA" id="ARBA00004123"/>
    </source>
</evidence>
<gene>
    <name evidence="10" type="ORF">IE077_001381</name>
</gene>
<evidence type="ECO:0000256" key="2">
    <source>
        <dbReference type="ARBA" id="ARBA00012796"/>
    </source>
</evidence>
<evidence type="ECO:0000259" key="9">
    <source>
        <dbReference type="Pfam" id="PF08704"/>
    </source>
</evidence>
<evidence type="ECO:0000313" key="10">
    <source>
        <dbReference type="EMBL" id="KAF8821912.1"/>
    </source>
</evidence>
<feature type="domain" description="tRNA (adenine(58)-N(1))-methyltransferase catalytic subunit TRM61 C-terminal" evidence="9">
    <location>
        <begin position="81"/>
        <end position="320"/>
    </location>
</feature>
<dbReference type="SUPFAM" id="SSF53335">
    <property type="entry name" value="S-adenosyl-L-methionine-dependent methyltransferases"/>
    <property type="match status" value="1"/>
</dbReference>
<keyword evidence="7" id="KW-0539">Nucleus</keyword>
<evidence type="ECO:0000256" key="6">
    <source>
        <dbReference type="ARBA" id="ARBA00022694"/>
    </source>
</evidence>
<organism evidence="10 11">
    <name type="scientific">Cardiosporidium cionae</name>
    <dbReference type="NCBI Taxonomy" id="476202"/>
    <lineage>
        <taxon>Eukaryota</taxon>
        <taxon>Sar</taxon>
        <taxon>Alveolata</taxon>
        <taxon>Apicomplexa</taxon>
        <taxon>Aconoidasida</taxon>
        <taxon>Nephromycida</taxon>
        <taxon>Cardiosporidium</taxon>
    </lineage>
</organism>
<keyword evidence="6 8" id="KW-0819">tRNA processing</keyword>
<accession>A0ABQ7JD11</accession>
<keyword evidence="3 8" id="KW-0489">Methyltransferase</keyword>
<dbReference type="InterPro" id="IPR049470">
    <property type="entry name" value="TRM61_C"/>
</dbReference>
<dbReference type="Gene3D" id="3.40.50.150">
    <property type="entry name" value="Vaccinia Virus protein VP39"/>
    <property type="match status" value="1"/>
</dbReference>
<dbReference type="EC" id="2.1.1.220" evidence="2 8"/>
<comment type="subcellular location">
    <subcellularLocation>
        <location evidence="1">Nucleus</location>
    </subcellularLocation>
</comment>
<sequence length="327" mass="36667">MEKEHEELLLSTPLSGVIGRIPNKILEYGDFVTLYGGYEQMCVATLEEGRVSSFKMGNFRHSDIVGKRVGTKIYDSKTSRWVAVLHPTAELITLSVPHHTQILYHADISVILMLLNAIPGKFIVESGTGSGSLSTSIARAIAPSGHLYTYDCHDERCKRARNAFESYGLNQITSVFQRNVCLHGFGEQLEGKIDAIFLDLPTPWSAAKQSKLILKPRGFLVNFSPCIEQVQKLNTELKQLNFLCIRTWEVLCKPWGMTVECANNGEEYSAEISKNESYERSAGDSIEENDTFSLPLNVPRRYAQYQLPMKPHTGYLSFAMNSSGEEE</sequence>
<dbReference type="Proteomes" id="UP000823046">
    <property type="component" value="Unassembled WGS sequence"/>
</dbReference>
<evidence type="ECO:0000256" key="5">
    <source>
        <dbReference type="ARBA" id="ARBA00022691"/>
    </source>
</evidence>
<dbReference type="InterPro" id="IPR029063">
    <property type="entry name" value="SAM-dependent_MTases_sf"/>
</dbReference>
<dbReference type="PROSITE" id="PS51620">
    <property type="entry name" value="SAM_TRM61"/>
    <property type="match status" value="1"/>
</dbReference>
<evidence type="ECO:0000256" key="8">
    <source>
        <dbReference type="PIRNR" id="PIRNR017269"/>
    </source>
</evidence>
<keyword evidence="11" id="KW-1185">Reference proteome</keyword>
<reference evidence="10 11" key="1">
    <citation type="journal article" date="2020" name="bioRxiv">
        <title>Metabolic contributions of an alphaproteobacterial endosymbiont in the apicomplexan Cardiosporidium cionae.</title>
        <authorList>
            <person name="Hunter E.S."/>
            <person name="Paight C.J."/>
            <person name="Lane C.E."/>
        </authorList>
    </citation>
    <scope>NUCLEOTIDE SEQUENCE [LARGE SCALE GENOMIC DNA]</scope>
    <source>
        <strain evidence="10">ESH_2018</strain>
    </source>
</reference>
<comment type="caution">
    <text evidence="10">The sequence shown here is derived from an EMBL/GenBank/DDBJ whole genome shotgun (WGS) entry which is preliminary data.</text>
</comment>
<dbReference type="InterPro" id="IPR014816">
    <property type="entry name" value="tRNA_MeTrfase_Gcd14"/>
</dbReference>
<evidence type="ECO:0000256" key="7">
    <source>
        <dbReference type="ARBA" id="ARBA00023242"/>
    </source>
</evidence>
<dbReference type="Gene3D" id="3.10.330.20">
    <property type="match status" value="1"/>
</dbReference>
<keyword evidence="5 8" id="KW-0949">S-adenosyl-L-methionine</keyword>
<dbReference type="EMBL" id="JADAQX010000110">
    <property type="protein sequence ID" value="KAF8821912.1"/>
    <property type="molecule type" value="Genomic_DNA"/>
</dbReference>
<dbReference type="PANTHER" id="PTHR12133:SF2">
    <property type="entry name" value="TRNA (ADENINE(58)-N(1))-METHYLTRANSFERASE CATALYTIC SUBUNIT TRMT61A"/>
    <property type="match status" value="1"/>
</dbReference>
<comment type="catalytic activity">
    <reaction evidence="8">
        <text>adenosine(58) in tRNA + S-adenosyl-L-methionine = N(1)-methyladenosine(58) in tRNA + S-adenosyl-L-homocysteine + H(+)</text>
        <dbReference type="Rhea" id="RHEA:43152"/>
        <dbReference type="Rhea" id="RHEA-COMP:10365"/>
        <dbReference type="Rhea" id="RHEA-COMP:10366"/>
        <dbReference type="ChEBI" id="CHEBI:15378"/>
        <dbReference type="ChEBI" id="CHEBI:57856"/>
        <dbReference type="ChEBI" id="CHEBI:59789"/>
        <dbReference type="ChEBI" id="CHEBI:74411"/>
        <dbReference type="ChEBI" id="CHEBI:74491"/>
        <dbReference type="EC" id="2.1.1.220"/>
    </reaction>
</comment>
<protein>
    <recommendedName>
        <fullName evidence="2 8">tRNA (adenine(58)-N(1))-methyltransferase</fullName>
        <ecNumber evidence="2 8">2.1.1.220</ecNumber>
    </recommendedName>
</protein>
<evidence type="ECO:0000313" key="11">
    <source>
        <dbReference type="Proteomes" id="UP000823046"/>
    </source>
</evidence>
<evidence type="ECO:0000256" key="4">
    <source>
        <dbReference type="ARBA" id="ARBA00022679"/>
    </source>
</evidence>
<proteinExistence type="inferred from homology"/>
<keyword evidence="4 8" id="KW-0808">Transferase</keyword>
<dbReference type="GO" id="GO:0008168">
    <property type="term" value="F:methyltransferase activity"/>
    <property type="evidence" value="ECO:0007669"/>
    <property type="project" value="UniProtKB-KW"/>
</dbReference>
<dbReference type="PANTHER" id="PTHR12133">
    <property type="entry name" value="TRNA (ADENINE(58)-N(1))-METHYLTRANSFERASE"/>
    <property type="match status" value="1"/>
</dbReference>